<dbReference type="InterPro" id="IPR032465">
    <property type="entry name" value="ACMSD"/>
</dbReference>
<dbReference type="SUPFAM" id="SSF51556">
    <property type="entry name" value="Metallo-dependent hydrolases"/>
    <property type="match status" value="1"/>
</dbReference>
<evidence type="ECO:0000313" key="3">
    <source>
        <dbReference type="EMBL" id="QDS97423.1"/>
    </source>
</evidence>
<accession>A0A517MRA8</accession>
<evidence type="ECO:0000259" key="2">
    <source>
        <dbReference type="Pfam" id="PF04909"/>
    </source>
</evidence>
<evidence type="ECO:0000313" key="4">
    <source>
        <dbReference type="Proteomes" id="UP000319852"/>
    </source>
</evidence>
<dbReference type="PANTHER" id="PTHR21240:SF28">
    <property type="entry name" value="ISO-OROTATE DECARBOXYLASE (EUROFUNG)"/>
    <property type="match status" value="1"/>
</dbReference>
<name>A0A517MRA8_9BACT</name>
<dbReference type="InterPro" id="IPR006680">
    <property type="entry name" value="Amidohydro-rel"/>
</dbReference>
<dbReference type="GO" id="GO:0005737">
    <property type="term" value="C:cytoplasm"/>
    <property type="evidence" value="ECO:0007669"/>
    <property type="project" value="TreeGrafter"/>
</dbReference>
<keyword evidence="1" id="KW-0456">Lyase</keyword>
<dbReference type="AlphaFoldDB" id="A0A517MRA8"/>
<dbReference type="Proteomes" id="UP000319852">
    <property type="component" value="Chromosome"/>
</dbReference>
<keyword evidence="3" id="KW-0378">Hydrolase</keyword>
<sequence length="432" mass="49076">MQAEPNQLLVSRRNAETQSSVGMRPLCVSASLRETSFLAFLFCFVSLAHAQQPLDGAKLDGTSGRDLALDQFRPKSQLVLPQETVRRAKFPVVDVHVHCRLKMRQSPEVVDEFVRLMDDQNIAVCNSLDGGLGERFDEHKKFLGKHSNRFTIFANIDWIGDGKRKEPATWDCHRPDFGRRMALALADAKQRGAAGLKIHKMLGLYFRNPDGSYIKVDDPRWDPIWEACGELSLPVLIHTADPVAFFQPVDATNERWEELNRHPRWSFSGGPPNNYTGPSHDELLAARNRVFAKHPNTQFIAAHVANYPENLAKVGEWLDTYPNMHVEIAARIAELGRQPRTARNFFLRYQDRILFGTDGPRSPGRLRPHWRLLETDHEYFSYAEGQYPPQGLWGIYGLDLPDKVLRKVYHENAAKLIAGVAERLSSSAFQAE</sequence>
<dbReference type="GO" id="GO:0016787">
    <property type="term" value="F:hydrolase activity"/>
    <property type="evidence" value="ECO:0007669"/>
    <property type="project" value="UniProtKB-KW"/>
</dbReference>
<dbReference type="Gene3D" id="3.20.20.140">
    <property type="entry name" value="Metal-dependent hydrolases"/>
    <property type="match status" value="1"/>
</dbReference>
<feature type="domain" description="Amidohydrolase-related" evidence="2">
    <location>
        <begin position="182"/>
        <end position="416"/>
    </location>
</feature>
<dbReference type="EMBL" id="CP036263">
    <property type="protein sequence ID" value="QDS97423.1"/>
    <property type="molecule type" value="Genomic_DNA"/>
</dbReference>
<dbReference type="GO" id="GO:0016831">
    <property type="term" value="F:carboxy-lyase activity"/>
    <property type="evidence" value="ECO:0007669"/>
    <property type="project" value="InterPro"/>
</dbReference>
<keyword evidence="4" id="KW-1185">Reference proteome</keyword>
<organism evidence="3 4">
    <name type="scientific">Adhaeretor mobilis</name>
    <dbReference type="NCBI Taxonomy" id="1930276"/>
    <lineage>
        <taxon>Bacteria</taxon>
        <taxon>Pseudomonadati</taxon>
        <taxon>Planctomycetota</taxon>
        <taxon>Planctomycetia</taxon>
        <taxon>Pirellulales</taxon>
        <taxon>Lacipirellulaceae</taxon>
        <taxon>Adhaeretor</taxon>
    </lineage>
</organism>
<dbReference type="KEGG" id="amob:HG15A2_06840"/>
<reference evidence="3 4" key="1">
    <citation type="submission" date="2019-02" db="EMBL/GenBank/DDBJ databases">
        <title>Deep-cultivation of Planctomycetes and their phenomic and genomic characterization uncovers novel biology.</title>
        <authorList>
            <person name="Wiegand S."/>
            <person name="Jogler M."/>
            <person name="Boedeker C."/>
            <person name="Pinto D."/>
            <person name="Vollmers J."/>
            <person name="Rivas-Marin E."/>
            <person name="Kohn T."/>
            <person name="Peeters S.H."/>
            <person name="Heuer A."/>
            <person name="Rast P."/>
            <person name="Oberbeckmann S."/>
            <person name="Bunk B."/>
            <person name="Jeske O."/>
            <person name="Meyerdierks A."/>
            <person name="Storesund J.E."/>
            <person name="Kallscheuer N."/>
            <person name="Luecker S."/>
            <person name="Lage O.M."/>
            <person name="Pohl T."/>
            <person name="Merkel B.J."/>
            <person name="Hornburger P."/>
            <person name="Mueller R.-W."/>
            <person name="Bruemmer F."/>
            <person name="Labrenz M."/>
            <person name="Spormann A.M."/>
            <person name="Op den Camp H."/>
            <person name="Overmann J."/>
            <person name="Amann R."/>
            <person name="Jetten M.S.M."/>
            <person name="Mascher T."/>
            <person name="Medema M.H."/>
            <person name="Devos D.P."/>
            <person name="Kaster A.-K."/>
            <person name="Ovreas L."/>
            <person name="Rohde M."/>
            <person name="Galperin M.Y."/>
            <person name="Jogler C."/>
        </authorList>
    </citation>
    <scope>NUCLEOTIDE SEQUENCE [LARGE SCALE GENOMIC DNA]</scope>
    <source>
        <strain evidence="3 4">HG15A2</strain>
    </source>
</reference>
<dbReference type="PANTHER" id="PTHR21240">
    <property type="entry name" value="2-AMINO-3-CARBOXYLMUCONATE-6-SEMIALDEHYDE DECARBOXYLASE"/>
    <property type="match status" value="1"/>
</dbReference>
<gene>
    <name evidence="3" type="ORF">HG15A2_06840</name>
</gene>
<proteinExistence type="predicted"/>
<dbReference type="Pfam" id="PF04909">
    <property type="entry name" value="Amidohydro_2"/>
    <property type="match status" value="1"/>
</dbReference>
<evidence type="ECO:0000256" key="1">
    <source>
        <dbReference type="ARBA" id="ARBA00023239"/>
    </source>
</evidence>
<dbReference type="InterPro" id="IPR032466">
    <property type="entry name" value="Metal_Hydrolase"/>
</dbReference>
<protein>
    <submittedName>
        <fullName evidence="3">Amidohydrolase</fullName>
    </submittedName>
</protein>
<dbReference type="GO" id="GO:0019748">
    <property type="term" value="P:secondary metabolic process"/>
    <property type="evidence" value="ECO:0007669"/>
    <property type="project" value="TreeGrafter"/>
</dbReference>
<dbReference type="OrthoDB" id="8673173at2"/>